<evidence type="ECO:0000259" key="1">
    <source>
        <dbReference type="Pfam" id="PF02769"/>
    </source>
</evidence>
<sequence length="202" mass="22316">MRLGKKAMEALQAEITGRLLPGDELLVAGAIALEGTERIVKKEYDFLRSFFSEGFLNDTLLLGKRYGTGEGAEENQAWKLAKEYGASALYAMGEGGVLAALWKMTEASMVGLTADLRKIPIRQETIEITEKYEINPYRLDSKGALLIGIRGGQGLKQEYLRRGIPAAVIGQTNNGNDRLLYSGENARYLDRPGEDEIKKIDK</sequence>
<name>A0A9D2LRB0_9FIRM</name>
<dbReference type="GO" id="GO:0051604">
    <property type="term" value="P:protein maturation"/>
    <property type="evidence" value="ECO:0007669"/>
    <property type="project" value="TreeGrafter"/>
</dbReference>
<protein>
    <submittedName>
        <fullName evidence="2">Hydrogenase maturation factor</fullName>
    </submittedName>
</protein>
<proteinExistence type="predicted"/>
<dbReference type="EMBL" id="DWYZ01000096">
    <property type="protein sequence ID" value="HJB28135.1"/>
    <property type="molecule type" value="Genomic_DNA"/>
</dbReference>
<reference evidence="2" key="1">
    <citation type="journal article" date="2021" name="PeerJ">
        <title>Extensive microbial diversity within the chicken gut microbiome revealed by metagenomics and culture.</title>
        <authorList>
            <person name="Gilroy R."/>
            <person name="Ravi A."/>
            <person name="Getino M."/>
            <person name="Pursley I."/>
            <person name="Horton D.L."/>
            <person name="Alikhan N.F."/>
            <person name="Baker D."/>
            <person name="Gharbi K."/>
            <person name="Hall N."/>
            <person name="Watson M."/>
            <person name="Adriaenssens E.M."/>
            <person name="Foster-Nyarko E."/>
            <person name="Jarju S."/>
            <person name="Secka A."/>
            <person name="Antonio M."/>
            <person name="Oren A."/>
            <person name="Chaudhuri R.R."/>
            <person name="La Ragione R."/>
            <person name="Hildebrand F."/>
            <person name="Pallen M.J."/>
        </authorList>
    </citation>
    <scope>NUCLEOTIDE SEQUENCE</scope>
    <source>
        <strain evidence="2">ChiSjej1B19-5720</strain>
    </source>
</reference>
<gene>
    <name evidence="2" type="ORF">IAA06_04990</name>
</gene>
<evidence type="ECO:0000313" key="3">
    <source>
        <dbReference type="Proteomes" id="UP000823842"/>
    </source>
</evidence>
<dbReference type="Pfam" id="PF02769">
    <property type="entry name" value="AIRS_C"/>
    <property type="match status" value="1"/>
</dbReference>
<dbReference type="InterPro" id="IPR011854">
    <property type="entry name" value="HypE"/>
</dbReference>
<dbReference type="SUPFAM" id="SSF56042">
    <property type="entry name" value="PurM C-terminal domain-like"/>
    <property type="match status" value="1"/>
</dbReference>
<dbReference type="AlphaFoldDB" id="A0A9D2LRB0"/>
<accession>A0A9D2LRB0</accession>
<dbReference type="InterPro" id="IPR010918">
    <property type="entry name" value="PurM-like_C_dom"/>
</dbReference>
<dbReference type="PANTHER" id="PTHR30303">
    <property type="entry name" value="HYDROGENASE ISOENZYMES FORMATION PROTEIN HYPE"/>
    <property type="match status" value="1"/>
</dbReference>
<dbReference type="Gene3D" id="3.90.650.10">
    <property type="entry name" value="PurM-like C-terminal domain"/>
    <property type="match status" value="1"/>
</dbReference>
<dbReference type="Proteomes" id="UP000823842">
    <property type="component" value="Unassembled WGS sequence"/>
</dbReference>
<evidence type="ECO:0000313" key="2">
    <source>
        <dbReference type="EMBL" id="HJB28135.1"/>
    </source>
</evidence>
<organism evidence="2 3">
    <name type="scientific">Candidatus Blautia faecavium</name>
    <dbReference type="NCBI Taxonomy" id="2838487"/>
    <lineage>
        <taxon>Bacteria</taxon>
        <taxon>Bacillati</taxon>
        <taxon>Bacillota</taxon>
        <taxon>Clostridia</taxon>
        <taxon>Lachnospirales</taxon>
        <taxon>Lachnospiraceae</taxon>
        <taxon>Blautia</taxon>
    </lineage>
</organism>
<dbReference type="PANTHER" id="PTHR30303:SF4">
    <property type="entry name" value="HYDROGENASE EXPRESSION_FORMATION PROTEIN HYPE"/>
    <property type="match status" value="1"/>
</dbReference>
<reference evidence="2" key="2">
    <citation type="submission" date="2021-04" db="EMBL/GenBank/DDBJ databases">
        <authorList>
            <person name="Gilroy R."/>
        </authorList>
    </citation>
    <scope>NUCLEOTIDE SEQUENCE</scope>
    <source>
        <strain evidence="2">ChiSjej1B19-5720</strain>
    </source>
</reference>
<feature type="domain" description="PurM-like C-terminal" evidence="1">
    <location>
        <begin position="73"/>
        <end position="176"/>
    </location>
</feature>
<dbReference type="InterPro" id="IPR036676">
    <property type="entry name" value="PurM-like_C_sf"/>
</dbReference>
<comment type="caution">
    <text evidence="2">The sequence shown here is derived from an EMBL/GenBank/DDBJ whole genome shotgun (WGS) entry which is preliminary data.</text>
</comment>